<reference evidence="3 4" key="1">
    <citation type="submission" date="2014-03" db="EMBL/GenBank/DDBJ databases">
        <title>Genomics of Bifidobacteria.</title>
        <authorList>
            <person name="Ventura M."/>
            <person name="Milani C."/>
            <person name="Lugli G.A."/>
        </authorList>
    </citation>
    <scope>NUCLEOTIDE SEQUENCE [LARGE SCALE GENOMIC DNA]</scope>
    <source>
        <strain evidence="3 4">LMG 11592</strain>
    </source>
</reference>
<dbReference type="Proteomes" id="UP000029014">
    <property type="component" value="Unassembled WGS sequence"/>
</dbReference>
<dbReference type="Pfam" id="PF01551">
    <property type="entry name" value="Peptidase_M23"/>
    <property type="match status" value="1"/>
</dbReference>
<proteinExistence type="predicted"/>
<dbReference type="EMBL" id="JGZD01000009">
    <property type="protein sequence ID" value="KFI72590.1"/>
    <property type="molecule type" value="Genomic_DNA"/>
</dbReference>
<dbReference type="InterPro" id="IPR050570">
    <property type="entry name" value="Cell_wall_metabolism_enzyme"/>
</dbReference>
<organism evidence="3 4">
    <name type="scientific">Bifidobacterium minimum</name>
    <dbReference type="NCBI Taxonomy" id="1693"/>
    <lineage>
        <taxon>Bacteria</taxon>
        <taxon>Bacillati</taxon>
        <taxon>Actinomycetota</taxon>
        <taxon>Actinomycetes</taxon>
        <taxon>Bifidobacteriales</taxon>
        <taxon>Bifidobacteriaceae</taxon>
        <taxon>Bifidobacterium</taxon>
    </lineage>
</organism>
<keyword evidence="4" id="KW-1185">Reference proteome</keyword>
<comment type="caution">
    <text evidence="3">The sequence shown here is derived from an EMBL/GenBank/DDBJ whole genome shotgun (WGS) entry which is preliminary data.</text>
</comment>
<evidence type="ECO:0000259" key="2">
    <source>
        <dbReference type="Pfam" id="PF01551"/>
    </source>
</evidence>
<dbReference type="CDD" id="cd12797">
    <property type="entry name" value="M23_peptidase"/>
    <property type="match status" value="1"/>
</dbReference>
<dbReference type="InterPro" id="IPR011055">
    <property type="entry name" value="Dup_hybrid_motif"/>
</dbReference>
<evidence type="ECO:0000256" key="1">
    <source>
        <dbReference type="ARBA" id="ARBA00022729"/>
    </source>
</evidence>
<dbReference type="Gene3D" id="2.70.70.10">
    <property type="entry name" value="Glucose Permease (Domain IIA)"/>
    <property type="match status" value="1"/>
</dbReference>
<keyword evidence="1" id="KW-0732">Signal</keyword>
<dbReference type="SUPFAM" id="SSF51261">
    <property type="entry name" value="Duplicated hybrid motif"/>
    <property type="match status" value="1"/>
</dbReference>
<dbReference type="GO" id="GO:0004222">
    <property type="term" value="F:metalloendopeptidase activity"/>
    <property type="evidence" value="ECO:0007669"/>
    <property type="project" value="TreeGrafter"/>
</dbReference>
<dbReference type="InterPro" id="IPR016047">
    <property type="entry name" value="M23ase_b-sheet_dom"/>
</dbReference>
<evidence type="ECO:0000313" key="4">
    <source>
        <dbReference type="Proteomes" id="UP000029014"/>
    </source>
</evidence>
<evidence type="ECO:0000313" key="3">
    <source>
        <dbReference type="EMBL" id="KFI72590.1"/>
    </source>
</evidence>
<dbReference type="eggNOG" id="COG0739">
    <property type="taxonomic scope" value="Bacteria"/>
</dbReference>
<protein>
    <submittedName>
        <fullName evidence="3">M23/M37 family membrane peptidase</fullName>
    </submittedName>
</protein>
<name>A0A087BNJ0_9BIFI</name>
<accession>A0A087BNJ0</accession>
<gene>
    <name evidence="3" type="ORF">BMIN_0488</name>
</gene>
<dbReference type="PANTHER" id="PTHR21666">
    <property type="entry name" value="PEPTIDASE-RELATED"/>
    <property type="match status" value="1"/>
</dbReference>
<dbReference type="PANTHER" id="PTHR21666:SF289">
    <property type="entry name" value="L-ALA--D-GLU ENDOPEPTIDASE"/>
    <property type="match status" value="1"/>
</dbReference>
<dbReference type="STRING" id="1693.BMIN_0488"/>
<dbReference type="AlphaFoldDB" id="A0A087BNJ0"/>
<dbReference type="RefSeq" id="WP_051126220.1">
    <property type="nucleotide sequence ID" value="NZ_JGZD01000009.1"/>
</dbReference>
<sequence length="160" mass="16704">MRPSVTTAAVTTTKDGSGCALMSMPLANPRVTAPFSAPEAAWAPGHRGIDLTAGEGDLIYSPDDGVVSFVGRVAGKNVLSVRHALVVSSFEPATSDLKVGDVVARGQRIGVVSVGSDHCDGRCLHWGLRARDGNRYVDPRIWTETGPIVLKPVISANQGG</sequence>
<feature type="domain" description="M23ase beta-sheet core" evidence="2">
    <location>
        <begin position="45"/>
        <end position="139"/>
    </location>
</feature>